<evidence type="ECO:0000313" key="3">
    <source>
        <dbReference type="EMBL" id="MDQ8748632.1"/>
    </source>
</evidence>
<keyword evidence="2" id="KW-0812">Transmembrane</keyword>
<sequence length="486" mass="56830">MKKNCVLFFVFILGILCTGSLYSQSSHKEVDVLMEKGLKLSKENKYIENIILSREILNKSIGINYRKGIVRGYTMLAYEYDNIGDYKKSLEYANLIRYKFKDTLNRSPQLNYTVLMLIESNYRNMGLRKEALKISRQLLQVADEFKEQEKLFIYKRSAYTELYSCYKGVNKDSVYYYMMKAKYWDTQLEHFSTPSPESLKKSTLYFSIAEYHVENTNNMDSAYYYVNKGVARRGTVNTSLYRSGRTMGMILMKQERYPEALESAILALKDAKKKKKTDELIPAYKLISDIYGLEKNKVKQEEYLNKFYHIKDSLNSAKEKTIQESVDLIKSIESEKADTVQRRLVLLSTLGIIIILIATGYFIIRIKKKKQKQIAEGQEDIRKLESRVNDAFEEVIVMAKNNDPAFLGRFREVYPDFCQKILMIYPDIVNSEFAFCAYLKLNFSTKEIATYTFVTPSAIQNRKNRLRKKLNIPSDEDIYTWINKIG</sequence>
<dbReference type="SUPFAM" id="SSF46894">
    <property type="entry name" value="C-terminal effector domain of the bipartite response regulators"/>
    <property type="match status" value="1"/>
</dbReference>
<name>A0ABD5B5L9_ELIMR</name>
<protein>
    <recommendedName>
        <fullName evidence="5">HTH luxR-type domain-containing protein</fullName>
    </recommendedName>
</protein>
<dbReference type="InterPro" id="IPR016032">
    <property type="entry name" value="Sig_transdc_resp-reg_C-effctor"/>
</dbReference>
<keyword evidence="1" id="KW-0175">Coiled coil</keyword>
<evidence type="ECO:0000313" key="4">
    <source>
        <dbReference type="Proteomes" id="UP001239265"/>
    </source>
</evidence>
<keyword evidence="2" id="KW-0472">Membrane</keyword>
<reference evidence="3 4" key="1">
    <citation type="submission" date="2023-06" db="EMBL/GenBank/DDBJ databases">
        <title>Nosocomial Elizabethkingia miricola genome.</title>
        <authorList>
            <person name="Morgado S."/>
            <person name="Fonseca E."/>
            <person name="Freitas F."/>
            <person name="Vicente A.C."/>
        </authorList>
    </citation>
    <scope>NUCLEOTIDE SEQUENCE [LARGE SCALE GENOMIC DNA]</scope>
    <source>
        <strain evidence="3 4">EM15</strain>
    </source>
</reference>
<dbReference type="EMBL" id="JAUCQJ010000002">
    <property type="protein sequence ID" value="MDQ8748632.1"/>
    <property type="molecule type" value="Genomic_DNA"/>
</dbReference>
<dbReference type="Proteomes" id="UP001239265">
    <property type="component" value="Unassembled WGS sequence"/>
</dbReference>
<keyword evidence="2" id="KW-1133">Transmembrane helix</keyword>
<feature type="transmembrane region" description="Helical" evidence="2">
    <location>
        <begin position="344"/>
        <end position="364"/>
    </location>
</feature>
<accession>A0ABD5B5L9</accession>
<gene>
    <name evidence="3" type="ORF">QT385_08285</name>
</gene>
<dbReference type="AlphaFoldDB" id="A0ABD5B5L9"/>
<evidence type="ECO:0000256" key="2">
    <source>
        <dbReference type="SAM" id="Phobius"/>
    </source>
</evidence>
<dbReference type="Gene3D" id="1.25.40.10">
    <property type="entry name" value="Tetratricopeptide repeat domain"/>
    <property type="match status" value="1"/>
</dbReference>
<evidence type="ECO:0000256" key="1">
    <source>
        <dbReference type="SAM" id="Coils"/>
    </source>
</evidence>
<feature type="coiled-coil region" evidence="1">
    <location>
        <begin position="367"/>
        <end position="394"/>
    </location>
</feature>
<evidence type="ECO:0008006" key="5">
    <source>
        <dbReference type="Google" id="ProtNLM"/>
    </source>
</evidence>
<comment type="caution">
    <text evidence="3">The sequence shown here is derived from an EMBL/GenBank/DDBJ whole genome shotgun (WGS) entry which is preliminary data.</text>
</comment>
<proteinExistence type="predicted"/>
<dbReference type="InterPro" id="IPR011990">
    <property type="entry name" value="TPR-like_helical_dom_sf"/>
</dbReference>
<dbReference type="RefSeq" id="WP_078795467.1">
    <property type="nucleotide sequence ID" value="NZ_JAUCQJ010000002.1"/>
</dbReference>
<organism evidence="3 4">
    <name type="scientific">Elizabethkingia miricola</name>
    <name type="common">Chryseobacterium miricola</name>
    <dbReference type="NCBI Taxonomy" id="172045"/>
    <lineage>
        <taxon>Bacteria</taxon>
        <taxon>Pseudomonadati</taxon>
        <taxon>Bacteroidota</taxon>
        <taxon>Flavobacteriia</taxon>
        <taxon>Flavobacteriales</taxon>
        <taxon>Weeksellaceae</taxon>
        <taxon>Elizabethkingia</taxon>
    </lineage>
</organism>